<feature type="region of interest" description="Disordered" evidence="1">
    <location>
        <begin position="18"/>
        <end position="41"/>
    </location>
</feature>
<comment type="caution">
    <text evidence="2">The sequence shown here is derived from an EMBL/GenBank/DDBJ whole genome shotgun (WGS) entry which is preliminary data.</text>
</comment>
<evidence type="ECO:0000313" key="2">
    <source>
        <dbReference type="EMBL" id="KAL2789447.1"/>
    </source>
</evidence>
<keyword evidence="3" id="KW-1185">Reference proteome</keyword>
<feature type="non-terminal residue" evidence="2">
    <location>
        <position position="1"/>
    </location>
</feature>
<evidence type="ECO:0000313" key="3">
    <source>
        <dbReference type="Proteomes" id="UP001610411"/>
    </source>
</evidence>
<name>A0ABD2EUD5_DAUMA</name>
<protein>
    <submittedName>
        <fullName evidence="2">Collagen alpha-1(III) chain-like</fullName>
    </submittedName>
</protein>
<evidence type="ECO:0000256" key="1">
    <source>
        <dbReference type="SAM" id="MobiDB-lite"/>
    </source>
</evidence>
<feature type="non-terminal residue" evidence="2">
    <location>
        <position position="41"/>
    </location>
</feature>
<organism evidence="2 3">
    <name type="scientific">Daubentonia madagascariensis</name>
    <name type="common">Aye-aye</name>
    <name type="synonym">Sciurus madagascariensis</name>
    <dbReference type="NCBI Taxonomy" id="31869"/>
    <lineage>
        <taxon>Eukaryota</taxon>
        <taxon>Metazoa</taxon>
        <taxon>Chordata</taxon>
        <taxon>Craniata</taxon>
        <taxon>Vertebrata</taxon>
        <taxon>Euteleostomi</taxon>
        <taxon>Mammalia</taxon>
        <taxon>Eutheria</taxon>
        <taxon>Euarchontoglires</taxon>
        <taxon>Primates</taxon>
        <taxon>Strepsirrhini</taxon>
        <taxon>Chiromyiformes</taxon>
        <taxon>Daubentoniidae</taxon>
        <taxon>Daubentonia</taxon>
    </lineage>
</organism>
<gene>
    <name evidence="2" type="ORF">WCI35_004257</name>
</gene>
<dbReference type="Proteomes" id="UP001610411">
    <property type="component" value="Unassembled WGS sequence"/>
</dbReference>
<dbReference type="EMBL" id="JBFSEQ010000002">
    <property type="protein sequence ID" value="KAL2789447.1"/>
    <property type="molecule type" value="Genomic_DNA"/>
</dbReference>
<sequence length="41" mass="4177">ELSTRLLGTPVLRVWVQSGHSGNGNAPSLNPATLSASTSSL</sequence>
<accession>A0ABD2EUD5</accession>
<dbReference type="AlphaFoldDB" id="A0ABD2EUD5"/>
<proteinExistence type="predicted"/>
<reference evidence="2 3" key="1">
    <citation type="journal article" date="2024" name="G3 (Bethesda)">
        <title>A hybrid genome assembly of the endangered aye-aye (Daubentonia madagascariensis).</title>
        <authorList>
            <person name="Versoza C.J."/>
            <person name="Pfeifer S.P."/>
        </authorList>
    </citation>
    <scope>NUCLEOTIDE SEQUENCE [LARGE SCALE GENOMIC DNA]</scope>
    <source>
        <strain evidence="2">6821</strain>
    </source>
</reference>